<dbReference type="InterPro" id="IPR019748">
    <property type="entry name" value="FERM_central"/>
</dbReference>
<dbReference type="InterPro" id="IPR023578">
    <property type="entry name" value="Ras_GEF_dom_sf"/>
</dbReference>
<name>A0AAV4N7V6_CAEEX</name>
<dbReference type="CDD" id="cd14473">
    <property type="entry name" value="FERM_B-lobe"/>
    <property type="match status" value="1"/>
</dbReference>
<dbReference type="InterPro" id="IPR008937">
    <property type="entry name" value="Ras-like_GEF"/>
</dbReference>
<dbReference type="AlphaFoldDB" id="A0AAV4N7V6"/>
<reference evidence="5 6" key="1">
    <citation type="submission" date="2021-06" db="EMBL/GenBank/DDBJ databases">
        <title>Caerostris extrusa draft genome.</title>
        <authorList>
            <person name="Kono N."/>
            <person name="Arakawa K."/>
        </authorList>
    </citation>
    <scope>NUCLEOTIDE SEQUENCE [LARGE SCALE GENOMIC DNA]</scope>
</reference>
<feature type="domain" description="Ras-GEF" evidence="4">
    <location>
        <begin position="660"/>
        <end position="860"/>
    </location>
</feature>
<dbReference type="InterPro" id="IPR016024">
    <property type="entry name" value="ARM-type_fold"/>
</dbReference>
<comment type="caution">
    <text evidence="5">The sequence shown here is derived from an EMBL/GenBank/DDBJ whole genome shotgun (WGS) entry which is preliminary data.</text>
</comment>
<feature type="compositionally biased region" description="Low complexity" evidence="3">
    <location>
        <begin position="225"/>
        <end position="236"/>
    </location>
</feature>
<dbReference type="SUPFAM" id="SSF48371">
    <property type="entry name" value="ARM repeat"/>
    <property type="match status" value="1"/>
</dbReference>
<dbReference type="GO" id="GO:0007265">
    <property type="term" value="P:Ras protein signal transduction"/>
    <property type="evidence" value="ECO:0007669"/>
    <property type="project" value="TreeGrafter"/>
</dbReference>
<dbReference type="Gene3D" id="1.25.10.10">
    <property type="entry name" value="Leucine-rich Repeat Variant"/>
    <property type="match status" value="1"/>
</dbReference>
<feature type="compositionally biased region" description="Basic and acidic residues" evidence="3">
    <location>
        <begin position="462"/>
        <end position="478"/>
    </location>
</feature>
<accession>A0AAV4N7V6</accession>
<feature type="region of interest" description="Disordered" evidence="3">
    <location>
        <begin position="179"/>
        <end position="236"/>
    </location>
</feature>
<dbReference type="SUPFAM" id="SSF48366">
    <property type="entry name" value="Ras GEF"/>
    <property type="match status" value="1"/>
</dbReference>
<evidence type="ECO:0000256" key="3">
    <source>
        <dbReference type="SAM" id="MobiDB-lite"/>
    </source>
</evidence>
<keyword evidence="1 2" id="KW-0344">Guanine-nucleotide releasing factor</keyword>
<evidence type="ECO:0000313" key="6">
    <source>
        <dbReference type="Proteomes" id="UP001054945"/>
    </source>
</evidence>
<sequence>MEEAHLKILVSALDSTHDPQLLCLVLQAVSILSMTPAFHRALSESGLLDYLTQLLLPSDEWYFHNHSTQYARYVKHHAARVLVYLGQELPHQDQHLRHVWDRIKACLLLQTIQMSHTILRKTTTFEELPDAHHEIVCVPGVPDSPHAERHPEEDANDRPLGHPEARYRRQLFILPNHPAHVRAPHHPVPTPETPTPDLAASQRGRKPEPSLVGRKRGIPPAATQSECSASPSPSFRSSKRTFRFCSLRRKKSSANESTFNSSHGNTSEADIVAFQRELQNLPTYQSKKPSECLLRPRSCSVPRVTLDSSPITRSATTEGSYTLGDWAFPDLGSRTQIPSEERALFRLLLEWGQLCPDDLLLDNRREMEEFLDAVGNIGEQYRKFTTDIRLAFGMQENNSDTEEKQAEAIRREYETLQRLVVSGDLPCSKEEAALLAGIQLRIEETWPSAGRDADQRLKLRPITEDAKESTSECPDEKSGFNSAMSKSTAILRNWMGSNGSKDNNVLEDCVAPMYRTTKNMGKAIKEQKRKLFHSRVYENELHLKKLYIQNCKRLPAYGCRVYQVKERTKKRNYNFPTENVNRLLGIGVEKCVLLDSKSLLLTKSQFTCDLEQWRTGRALPRPDRARVPCHQVVLHRHLARRPALHQHGAVGGDAEPGRTLPRRPRHSLQAGHRQRNSQVPGPEAGSGASDGVQKGAGIPAEHAPLPGSGHPTPCREGIHENAVKSLVKRFQEVSSWVTHIIVSQPTHEDRKAVLSCILRVATTCWNLNNFNTAMEILAGLKSEKLKPFWLSLPEKDNISCLEMLTNALLTPKLSMEYCSAIEKAPLVSSKQSHTVLWDIPQGNQRYFERHAKSCCLSIWG</sequence>
<feature type="region of interest" description="Disordered" evidence="3">
    <location>
        <begin position="640"/>
        <end position="715"/>
    </location>
</feature>
<gene>
    <name evidence="5" type="primary">plc-1</name>
    <name evidence="5" type="ORF">CEXT_403661</name>
</gene>
<evidence type="ECO:0000256" key="1">
    <source>
        <dbReference type="ARBA" id="ARBA00022658"/>
    </source>
</evidence>
<dbReference type="PROSITE" id="PS50009">
    <property type="entry name" value="RASGEF_CAT"/>
    <property type="match status" value="1"/>
</dbReference>
<dbReference type="InterPro" id="IPR036964">
    <property type="entry name" value="RASGEF_cat_dom_sf"/>
</dbReference>
<keyword evidence="6" id="KW-1185">Reference proteome</keyword>
<dbReference type="Pfam" id="PF00373">
    <property type="entry name" value="FERM_M"/>
    <property type="match status" value="1"/>
</dbReference>
<dbReference type="Gene3D" id="1.10.840.10">
    <property type="entry name" value="Ras guanine-nucleotide exchange factors catalytic domain"/>
    <property type="match status" value="1"/>
</dbReference>
<dbReference type="Pfam" id="PF00617">
    <property type="entry name" value="RasGEF"/>
    <property type="match status" value="1"/>
</dbReference>
<feature type="region of interest" description="Disordered" evidence="3">
    <location>
        <begin position="462"/>
        <end position="481"/>
    </location>
</feature>
<dbReference type="InterPro" id="IPR011989">
    <property type="entry name" value="ARM-like"/>
</dbReference>
<evidence type="ECO:0000256" key="2">
    <source>
        <dbReference type="PROSITE-ProRule" id="PRU00168"/>
    </source>
</evidence>
<evidence type="ECO:0000259" key="4">
    <source>
        <dbReference type="PROSITE" id="PS50009"/>
    </source>
</evidence>
<dbReference type="InterPro" id="IPR001895">
    <property type="entry name" value="RASGEF_cat_dom"/>
</dbReference>
<protein>
    <submittedName>
        <fullName evidence="5">1-phosphatidylinositol 4,5-bisphosphate phosphodiesterase epsilon-1</fullName>
    </submittedName>
</protein>
<dbReference type="EMBL" id="BPLR01003028">
    <property type="protein sequence ID" value="GIX80430.1"/>
    <property type="molecule type" value="Genomic_DNA"/>
</dbReference>
<proteinExistence type="predicted"/>
<dbReference type="GO" id="GO:0005085">
    <property type="term" value="F:guanyl-nucleotide exchange factor activity"/>
    <property type="evidence" value="ECO:0007669"/>
    <property type="project" value="UniProtKB-KW"/>
</dbReference>
<feature type="region of interest" description="Disordered" evidence="3">
    <location>
        <begin position="140"/>
        <end position="162"/>
    </location>
</feature>
<feature type="compositionally biased region" description="Basic and acidic residues" evidence="3">
    <location>
        <begin position="145"/>
        <end position="162"/>
    </location>
</feature>
<dbReference type="PANTHER" id="PTHR23113:SF368">
    <property type="entry name" value="CELL DIVISION CONTROL PROTEIN 25"/>
    <property type="match status" value="1"/>
</dbReference>
<dbReference type="GO" id="GO:0005886">
    <property type="term" value="C:plasma membrane"/>
    <property type="evidence" value="ECO:0007669"/>
    <property type="project" value="TreeGrafter"/>
</dbReference>
<evidence type="ECO:0000313" key="5">
    <source>
        <dbReference type="EMBL" id="GIX80430.1"/>
    </source>
</evidence>
<dbReference type="PANTHER" id="PTHR23113">
    <property type="entry name" value="GUANINE NUCLEOTIDE EXCHANGE FACTOR"/>
    <property type="match status" value="1"/>
</dbReference>
<dbReference type="Proteomes" id="UP001054945">
    <property type="component" value="Unassembled WGS sequence"/>
</dbReference>
<organism evidence="5 6">
    <name type="scientific">Caerostris extrusa</name>
    <name type="common">Bark spider</name>
    <name type="synonym">Caerostris bankana</name>
    <dbReference type="NCBI Taxonomy" id="172846"/>
    <lineage>
        <taxon>Eukaryota</taxon>
        <taxon>Metazoa</taxon>
        <taxon>Ecdysozoa</taxon>
        <taxon>Arthropoda</taxon>
        <taxon>Chelicerata</taxon>
        <taxon>Arachnida</taxon>
        <taxon>Araneae</taxon>
        <taxon>Araneomorphae</taxon>
        <taxon>Entelegynae</taxon>
        <taxon>Araneoidea</taxon>
        <taxon>Araneidae</taxon>
        <taxon>Caerostris</taxon>
    </lineage>
</organism>